<dbReference type="RefSeq" id="WP_307903800.1">
    <property type="nucleotide sequence ID" value="NZ_AP027059.1"/>
</dbReference>
<evidence type="ECO:0000313" key="3">
    <source>
        <dbReference type="EMBL" id="BDU50953.1"/>
    </source>
</evidence>
<name>A0AAU9DR01_9FUSO</name>
<feature type="signal peptide" evidence="1">
    <location>
        <begin position="1"/>
        <end position="17"/>
    </location>
</feature>
<evidence type="ECO:0000313" key="4">
    <source>
        <dbReference type="Proteomes" id="UP001321582"/>
    </source>
</evidence>
<reference evidence="3 4" key="1">
    <citation type="submission" date="2022-11" db="EMBL/GenBank/DDBJ databases">
        <title>Haliovirga abyssi gen. nov., sp. nov., a mesophilic fermentative bacterium isolated from the Iheya North hydrothermal field and the proposal of Haliovirgaceae fam. nov.</title>
        <authorList>
            <person name="Miyazaki U."/>
            <person name="Tame A."/>
            <person name="Miyazaki J."/>
            <person name="Takai K."/>
            <person name="Sawayama S."/>
            <person name="Kitajima M."/>
            <person name="Okamoto A."/>
            <person name="Nakagawa S."/>
        </authorList>
    </citation>
    <scope>NUCLEOTIDE SEQUENCE [LARGE SCALE GENOMIC DNA]</scope>
    <source>
        <strain evidence="3 4">IC12</strain>
    </source>
</reference>
<sequence>MKRILILLMIISNMAFAEYSSTSKDIQENSLTIYNGGFGLVREIRDSSNISNSEKIINYLDVAQKIEPDSIIVNGVNILSLNYEYDLVSMNKLLEKYIGEDVIYTKNKSKINCTLLSVKGGIVLKDKKSGEIYLGVGVDKIILPKMIEGLRLKPALIWDIEEGTSSNELEVSYLTKGIKWEANYVINLENKRLNLIGWVNINNNSGKDYKNTKLKLIAGDVNRANNNEGLFLMKRSMLASNSPKDNFKEKSFFDYHMYTLNRNLNVKNNQSKQIKFISGNNIKYKKYYSYSNTNKETKVIVSFENSKNNGLGIAFPKGKIKIYKKDLEDNSSEFVGEDRINHTPKDENIKVVAGKVFDVKVEYKEINYKKISKRIYEKTIKYTIKNHKNEKIKINIEHSLYGDWEMLNSNTKYVKDSIKKIIFPIDINRDSTYVLKFTYRVKR</sequence>
<evidence type="ECO:0000256" key="1">
    <source>
        <dbReference type="SAM" id="SignalP"/>
    </source>
</evidence>
<feature type="chain" id="PRO_5043336426" evidence="1">
    <location>
        <begin position="18"/>
        <end position="443"/>
    </location>
</feature>
<dbReference type="EMBL" id="AP027059">
    <property type="protein sequence ID" value="BDU50953.1"/>
    <property type="molecule type" value="Genomic_DNA"/>
</dbReference>
<organism evidence="3 4">
    <name type="scientific">Haliovirga abyssi</name>
    <dbReference type="NCBI Taxonomy" id="2996794"/>
    <lineage>
        <taxon>Bacteria</taxon>
        <taxon>Fusobacteriati</taxon>
        <taxon>Fusobacteriota</taxon>
        <taxon>Fusobacteriia</taxon>
        <taxon>Fusobacteriales</taxon>
        <taxon>Haliovirgaceae</taxon>
        <taxon>Haliovirga</taxon>
    </lineage>
</organism>
<protein>
    <submittedName>
        <fullName evidence="3">DUF4139 domain-containing protein</fullName>
    </submittedName>
</protein>
<dbReference type="KEGG" id="haby:HLVA_15220"/>
<evidence type="ECO:0000259" key="2">
    <source>
        <dbReference type="Pfam" id="PF13598"/>
    </source>
</evidence>
<dbReference type="InterPro" id="IPR037291">
    <property type="entry name" value="DUF4139"/>
</dbReference>
<keyword evidence="1" id="KW-0732">Signal</keyword>
<feature type="domain" description="DUF4139" evidence="2">
    <location>
        <begin position="169"/>
        <end position="399"/>
    </location>
</feature>
<dbReference type="PANTHER" id="PTHR38075">
    <property type="entry name" value="DUF4139 DOMAIN-CONTAINING PROTEIN"/>
    <property type="match status" value="1"/>
</dbReference>
<dbReference type="PANTHER" id="PTHR38075:SF1">
    <property type="entry name" value="DUF4139 DOMAIN-CONTAINING PROTEIN"/>
    <property type="match status" value="1"/>
</dbReference>
<gene>
    <name evidence="3" type="ORF">HLVA_15220</name>
</gene>
<dbReference type="Proteomes" id="UP001321582">
    <property type="component" value="Chromosome"/>
</dbReference>
<proteinExistence type="predicted"/>
<keyword evidence="4" id="KW-1185">Reference proteome</keyword>
<dbReference type="Pfam" id="PF13598">
    <property type="entry name" value="DUF4139"/>
    <property type="match status" value="1"/>
</dbReference>
<dbReference type="AlphaFoldDB" id="A0AAU9DR01"/>
<accession>A0AAU9DR01</accession>